<evidence type="ECO:0000256" key="1">
    <source>
        <dbReference type="ARBA" id="ARBA00004496"/>
    </source>
</evidence>
<keyword evidence="9 12" id="KW-0408">Iron</keyword>
<evidence type="ECO:0000256" key="13">
    <source>
        <dbReference type="RuleBase" id="RU367039"/>
    </source>
</evidence>
<dbReference type="PANTHER" id="PTHR12588:SF0">
    <property type="entry name" value="INOSITOL OXYGENASE"/>
    <property type="match status" value="1"/>
</dbReference>
<evidence type="ECO:0000256" key="7">
    <source>
        <dbReference type="ARBA" id="ARBA00022723"/>
    </source>
</evidence>
<keyword evidence="6 13" id="KW-0963">Cytoplasm</keyword>
<comment type="similarity">
    <text evidence="3 13">Belongs to the myo-inositol oxygenase family.</text>
</comment>
<dbReference type="GO" id="GO:0005737">
    <property type="term" value="C:cytoplasm"/>
    <property type="evidence" value="ECO:0007669"/>
    <property type="project" value="UniProtKB-SubCell"/>
</dbReference>
<evidence type="ECO:0000256" key="10">
    <source>
        <dbReference type="ARBA" id="ARBA00029668"/>
    </source>
</evidence>
<feature type="binding site" evidence="12">
    <location>
        <position position="173"/>
    </location>
    <ligand>
        <name>Fe cation</name>
        <dbReference type="ChEBI" id="CHEBI:24875"/>
        <label>1</label>
    </ligand>
</feature>
<evidence type="ECO:0000256" key="12">
    <source>
        <dbReference type="PIRSR" id="PIRSR607828-2"/>
    </source>
</evidence>
<dbReference type="GO" id="GO:0019310">
    <property type="term" value="P:inositol catabolic process"/>
    <property type="evidence" value="ECO:0007669"/>
    <property type="project" value="UniProtKB-UniRule"/>
</dbReference>
<feature type="binding site" evidence="12">
    <location>
        <position position="147"/>
    </location>
    <ligand>
        <name>Fe cation</name>
        <dbReference type="ChEBI" id="CHEBI:24875"/>
        <label>1</label>
    </ligand>
</feature>
<feature type="binding site" evidence="12">
    <location>
        <position position="243"/>
    </location>
    <ligand>
        <name>Fe cation</name>
        <dbReference type="ChEBI" id="CHEBI:24875"/>
        <label>1</label>
    </ligand>
</feature>
<evidence type="ECO:0000313" key="15">
    <source>
        <dbReference type="RefSeq" id="XP_018012778.2"/>
    </source>
</evidence>
<dbReference type="OMA" id="RYNTKYG"/>
<dbReference type="Pfam" id="PF05153">
    <property type="entry name" value="MIOX"/>
    <property type="match status" value="1"/>
</dbReference>
<dbReference type="PANTHER" id="PTHR12588">
    <property type="entry name" value="MYOINOSITOL OXYGENASE"/>
    <property type="match status" value="1"/>
</dbReference>
<evidence type="ECO:0000256" key="5">
    <source>
        <dbReference type="ARBA" id="ARBA00019269"/>
    </source>
</evidence>
<keyword evidence="7 12" id="KW-0479">Metal-binding</keyword>
<comment type="catalytic activity">
    <reaction evidence="11 13">
        <text>myo-inositol + O2 = D-glucuronate + H2O + H(+)</text>
        <dbReference type="Rhea" id="RHEA:23696"/>
        <dbReference type="ChEBI" id="CHEBI:15377"/>
        <dbReference type="ChEBI" id="CHEBI:15378"/>
        <dbReference type="ChEBI" id="CHEBI:15379"/>
        <dbReference type="ChEBI" id="CHEBI:17268"/>
        <dbReference type="ChEBI" id="CHEBI:58720"/>
        <dbReference type="EC" id="1.13.99.1"/>
    </reaction>
</comment>
<reference evidence="15" key="1">
    <citation type="submission" date="2025-08" db="UniProtKB">
        <authorList>
            <consortium name="RefSeq"/>
        </authorList>
    </citation>
    <scope>IDENTIFICATION</scope>
    <source>
        <tissue evidence="15">Whole organism</tissue>
    </source>
</reference>
<evidence type="ECO:0000256" key="9">
    <source>
        <dbReference type="ARBA" id="ARBA00023004"/>
    </source>
</evidence>
<dbReference type="KEGG" id="hazt:108669858"/>
<feature type="binding site" evidence="12">
    <location>
        <position position="270"/>
    </location>
    <ligand>
        <name>Fe cation</name>
        <dbReference type="ChEBI" id="CHEBI:24875"/>
        <label>1</label>
    </ligand>
</feature>
<proteinExistence type="inferred from homology"/>
<gene>
    <name evidence="15" type="primary">LOC108669858</name>
</gene>
<dbReference type="SUPFAM" id="SSF109604">
    <property type="entry name" value="HD-domain/PDEase-like"/>
    <property type="match status" value="1"/>
</dbReference>
<keyword evidence="8 13" id="KW-0560">Oxidoreductase</keyword>
<protein>
    <recommendedName>
        <fullName evidence="5 13">Inositol oxygenase</fullName>
        <ecNumber evidence="4 13">1.13.99.1</ecNumber>
    </recommendedName>
    <alternativeName>
        <fullName evidence="10 13">Myo-inositol oxygenase</fullName>
    </alternativeName>
</protein>
<dbReference type="EC" id="1.13.99.1" evidence="4 13"/>
<dbReference type="RefSeq" id="XP_018012778.2">
    <property type="nucleotide sequence ID" value="XM_018157289.2"/>
</dbReference>
<name>A0A8B7NGM5_HYAAZ</name>
<comment type="subcellular location">
    <subcellularLocation>
        <location evidence="1 13">Cytoplasm</location>
    </subcellularLocation>
</comment>
<dbReference type="InterPro" id="IPR007828">
    <property type="entry name" value="Inositol_oxygenase"/>
</dbReference>
<feature type="binding site" evidence="12">
    <location>
        <position position="172"/>
    </location>
    <ligand>
        <name>Fe cation</name>
        <dbReference type="ChEBI" id="CHEBI:24875"/>
        <label>1</label>
    </ligand>
</feature>
<sequence length="302" mass="34690">MSLQPQKCAELCANDITCTSSCCGHCIETYVYVDHERFRYAWTDMKVLVPPITLQDPSEIFRPEKVIKECGWQFRKYSSDSEDARQKTVYETYLQMHTHQTVDFVNSKIAEWTKFDKFKCGILDALDKLNSFVDDSDPDIALPNSIHAYQTAERIRAHHPDKDWMQLTGLIHDLGKVMALYGEPQWAVVGDTYPVGCSAAPSVVLRDSTFRDNSDAKNPLYNTTLGMYKEGCGLDSILMSWGHDEYMYQVLKHNKSTLPQIALDMISKFDLYTKKEVVPDVEALKPYYQRLVDKYCPGDIEF</sequence>
<dbReference type="GeneID" id="108669858"/>
<evidence type="ECO:0000256" key="8">
    <source>
        <dbReference type="ARBA" id="ARBA00023002"/>
    </source>
</evidence>
<evidence type="ECO:0000256" key="6">
    <source>
        <dbReference type="ARBA" id="ARBA00022490"/>
    </source>
</evidence>
<evidence type="ECO:0000256" key="2">
    <source>
        <dbReference type="ARBA" id="ARBA00005167"/>
    </source>
</evidence>
<evidence type="ECO:0000256" key="11">
    <source>
        <dbReference type="ARBA" id="ARBA00048271"/>
    </source>
</evidence>
<dbReference type="Proteomes" id="UP000694843">
    <property type="component" value="Unplaced"/>
</dbReference>
<comment type="cofactor">
    <cofactor evidence="12 13">
        <name>Fe cation</name>
        <dbReference type="ChEBI" id="CHEBI:24875"/>
    </cofactor>
    <text evidence="12 13">Binds 2 iron ions per subunit.</text>
</comment>
<dbReference type="AlphaFoldDB" id="A0A8B7NGM5"/>
<keyword evidence="14" id="KW-1185">Reference proteome</keyword>
<evidence type="ECO:0000256" key="3">
    <source>
        <dbReference type="ARBA" id="ARBA00005286"/>
    </source>
</evidence>
<organism evidence="14 15">
    <name type="scientific">Hyalella azteca</name>
    <name type="common">Amphipod</name>
    <dbReference type="NCBI Taxonomy" id="294128"/>
    <lineage>
        <taxon>Eukaryota</taxon>
        <taxon>Metazoa</taxon>
        <taxon>Ecdysozoa</taxon>
        <taxon>Arthropoda</taxon>
        <taxon>Crustacea</taxon>
        <taxon>Multicrustacea</taxon>
        <taxon>Malacostraca</taxon>
        <taxon>Eumalacostraca</taxon>
        <taxon>Peracarida</taxon>
        <taxon>Amphipoda</taxon>
        <taxon>Senticaudata</taxon>
        <taxon>Talitrida</taxon>
        <taxon>Talitroidea</taxon>
        <taxon>Hyalellidae</taxon>
        <taxon>Hyalella</taxon>
    </lineage>
</organism>
<accession>A0A8B7NGM5</accession>
<dbReference type="GO" id="GO:0005506">
    <property type="term" value="F:iron ion binding"/>
    <property type="evidence" value="ECO:0007669"/>
    <property type="project" value="InterPro"/>
</dbReference>
<dbReference type="GO" id="GO:0050113">
    <property type="term" value="F:inositol oxygenase activity"/>
    <property type="evidence" value="ECO:0007669"/>
    <property type="project" value="UniProtKB-UniRule"/>
</dbReference>
<dbReference type="UniPathway" id="UPA00111">
    <property type="reaction ID" value="UER00527"/>
</dbReference>
<evidence type="ECO:0000256" key="4">
    <source>
        <dbReference type="ARBA" id="ARBA00011919"/>
    </source>
</evidence>
<evidence type="ECO:0000313" key="14">
    <source>
        <dbReference type="Proteomes" id="UP000694843"/>
    </source>
</evidence>
<dbReference type="OrthoDB" id="5151075at2759"/>
<comment type="pathway">
    <text evidence="2 13">Polyol metabolism; myo-inositol degradation into D-glucuronate; D-glucuronate from myo-inositol: step 1/1.</text>
</comment>